<dbReference type="NCBIfam" id="NF001263">
    <property type="entry name" value="PRK00226.1-4"/>
    <property type="match status" value="1"/>
</dbReference>
<dbReference type="EMBL" id="UINC01069159">
    <property type="protein sequence ID" value="SVC02317.1"/>
    <property type="molecule type" value="Genomic_DNA"/>
</dbReference>
<dbReference type="InterPro" id="IPR006359">
    <property type="entry name" value="Tscrpt_elong_fac_GreA"/>
</dbReference>
<evidence type="ECO:0000256" key="3">
    <source>
        <dbReference type="ARBA" id="ARBA00023015"/>
    </source>
</evidence>
<keyword evidence="3" id="KW-0805">Transcription regulation</keyword>
<dbReference type="InterPro" id="IPR023459">
    <property type="entry name" value="Tscrpt_elong_fac_GreA/B_fam"/>
</dbReference>
<name>A0A382ISZ8_9ZZZZ</name>
<dbReference type="Pfam" id="PF03449">
    <property type="entry name" value="GreA_GreB_N"/>
    <property type="match status" value="1"/>
</dbReference>
<dbReference type="InterPro" id="IPR022691">
    <property type="entry name" value="Tscrpt_elong_fac_GreA/B_N"/>
</dbReference>
<dbReference type="PROSITE" id="PS00829">
    <property type="entry name" value="GREAB_1"/>
    <property type="match status" value="1"/>
</dbReference>
<dbReference type="PANTHER" id="PTHR30437:SF4">
    <property type="entry name" value="TRANSCRIPTION ELONGATION FACTOR GREA"/>
    <property type="match status" value="1"/>
</dbReference>
<sequence>MDKHVMTVKGQDLLRKELKTLKSKDRPEIIKAIATARGFGDLKENAEYHAAKERQSFIEGRINEIESKLSTAEIIDITKLNVSGKVVFGSTVIIIDLDNEQEIKYKIVGEDEANIDEGLISYKAPLSRSLIGKSIDDLIELSIGDEKQSFQIINIQYI</sequence>
<dbReference type="SUPFAM" id="SSF46557">
    <property type="entry name" value="GreA transcript cleavage protein, N-terminal domain"/>
    <property type="match status" value="1"/>
</dbReference>
<dbReference type="GO" id="GO:0070063">
    <property type="term" value="F:RNA polymerase binding"/>
    <property type="evidence" value="ECO:0007669"/>
    <property type="project" value="InterPro"/>
</dbReference>
<dbReference type="AlphaFoldDB" id="A0A382ISZ8"/>
<dbReference type="FunFam" id="1.10.287.180:FF:000001">
    <property type="entry name" value="Transcription elongation factor GreA"/>
    <property type="match status" value="1"/>
</dbReference>
<dbReference type="Pfam" id="PF01272">
    <property type="entry name" value="GreA_GreB"/>
    <property type="match status" value="1"/>
</dbReference>
<comment type="function">
    <text evidence="6">Necessary for efficient RNA polymerase transcription elongation past template-encoded arresting sites. The arresting sites in DNA have the property of trapping a certain fraction of elongating RNA polymerases that pass through, resulting in locked ternary complexes. Cleavage of the nascent transcript by cleavage factors such as GreA or GreB allows the resumption of elongation from the new 3'terminus. GreA releases sequences of 2 to 3 nucleotides.</text>
</comment>
<evidence type="ECO:0000256" key="6">
    <source>
        <dbReference type="ARBA" id="ARBA00024916"/>
    </source>
</evidence>
<dbReference type="FunFam" id="3.10.50.30:FF:000001">
    <property type="entry name" value="Transcription elongation factor GreA"/>
    <property type="match status" value="1"/>
</dbReference>
<dbReference type="InterPro" id="IPR028624">
    <property type="entry name" value="Tscrpt_elong_fac_GreA/B"/>
</dbReference>
<dbReference type="Gene3D" id="3.10.50.30">
    <property type="entry name" value="Transcription elongation factor, GreA/GreB, C-terminal domain"/>
    <property type="match status" value="1"/>
</dbReference>
<evidence type="ECO:0000313" key="10">
    <source>
        <dbReference type="EMBL" id="SVC02317.1"/>
    </source>
</evidence>
<evidence type="ECO:0000256" key="5">
    <source>
        <dbReference type="ARBA" id="ARBA00023163"/>
    </source>
</evidence>
<dbReference type="InterPro" id="IPR036805">
    <property type="entry name" value="Tscrpt_elong_fac_GreA/B_N_sf"/>
</dbReference>
<keyword evidence="4" id="KW-0238">DNA-binding</keyword>
<dbReference type="PANTHER" id="PTHR30437">
    <property type="entry name" value="TRANSCRIPTION ELONGATION FACTOR GREA"/>
    <property type="match status" value="1"/>
</dbReference>
<dbReference type="InterPro" id="IPR036953">
    <property type="entry name" value="GreA/GreB_C_sf"/>
</dbReference>
<evidence type="ECO:0000259" key="9">
    <source>
        <dbReference type="Pfam" id="PF03449"/>
    </source>
</evidence>
<dbReference type="HAMAP" id="MF_00105">
    <property type="entry name" value="GreA_GreB"/>
    <property type="match status" value="1"/>
</dbReference>
<dbReference type="GO" id="GO:0032784">
    <property type="term" value="P:regulation of DNA-templated transcription elongation"/>
    <property type="evidence" value="ECO:0007669"/>
    <property type="project" value="InterPro"/>
</dbReference>
<dbReference type="NCBIfam" id="NF001261">
    <property type="entry name" value="PRK00226.1-2"/>
    <property type="match status" value="1"/>
</dbReference>
<dbReference type="PIRSF" id="PIRSF006092">
    <property type="entry name" value="GreA_GreB"/>
    <property type="match status" value="1"/>
</dbReference>
<evidence type="ECO:0000256" key="1">
    <source>
        <dbReference type="ARBA" id="ARBA00008213"/>
    </source>
</evidence>
<comment type="similarity">
    <text evidence="1">Belongs to the GreA/GreB family.</text>
</comment>
<gene>
    <name evidence="10" type="ORF">METZ01_LOCUS255171</name>
</gene>
<evidence type="ECO:0000259" key="8">
    <source>
        <dbReference type="Pfam" id="PF01272"/>
    </source>
</evidence>
<reference evidence="10" key="1">
    <citation type="submission" date="2018-05" db="EMBL/GenBank/DDBJ databases">
        <authorList>
            <person name="Lanie J.A."/>
            <person name="Ng W.-L."/>
            <person name="Kazmierczak K.M."/>
            <person name="Andrzejewski T.M."/>
            <person name="Davidsen T.M."/>
            <person name="Wayne K.J."/>
            <person name="Tettelin H."/>
            <person name="Glass J.I."/>
            <person name="Rusch D."/>
            <person name="Podicherti R."/>
            <person name="Tsui H.-C.T."/>
            <person name="Winkler M.E."/>
        </authorList>
    </citation>
    <scope>NUCLEOTIDE SEQUENCE</scope>
</reference>
<dbReference type="NCBIfam" id="TIGR01462">
    <property type="entry name" value="greA"/>
    <property type="match status" value="1"/>
</dbReference>
<accession>A0A382ISZ8</accession>
<feature type="domain" description="Transcription elongation factor GreA/GreB N-terminal" evidence="9">
    <location>
        <begin position="5"/>
        <end position="74"/>
    </location>
</feature>
<keyword evidence="5" id="KW-0804">Transcription</keyword>
<evidence type="ECO:0000256" key="2">
    <source>
        <dbReference type="ARBA" id="ARBA00013729"/>
    </source>
</evidence>
<dbReference type="GO" id="GO:0003677">
    <property type="term" value="F:DNA binding"/>
    <property type="evidence" value="ECO:0007669"/>
    <property type="project" value="UniProtKB-KW"/>
</dbReference>
<proteinExistence type="inferred from homology"/>
<dbReference type="Gene3D" id="1.10.287.180">
    <property type="entry name" value="Transcription elongation factor, GreA/GreB, N-terminal domain"/>
    <property type="match status" value="1"/>
</dbReference>
<feature type="domain" description="Transcription elongation factor GreA/GreB C-terminal" evidence="8">
    <location>
        <begin position="83"/>
        <end position="157"/>
    </location>
</feature>
<protein>
    <recommendedName>
        <fullName evidence="2">Transcription elongation factor GreA</fullName>
    </recommendedName>
    <alternativeName>
        <fullName evidence="7">Transcript cleavage factor GreA</fullName>
    </alternativeName>
</protein>
<dbReference type="InterPro" id="IPR018151">
    <property type="entry name" value="TF_GreA/GreB_CS"/>
</dbReference>
<organism evidence="10">
    <name type="scientific">marine metagenome</name>
    <dbReference type="NCBI Taxonomy" id="408172"/>
    <lineage>
        <taxon>unclassified sequences</taxon>
        <taxon>metagenomes</taxon>
        <taxon>ecological metagenomes</taxon>
    </lineage>
</organism>
<dbReference type="NCBIfam" id="NF001264">
    <property type="entry name" value="PRK00226.1-5"/>
    <property type="match status" value="1"/>
</dbReference>
<dbReference type="GO" id="GO:0006354">
    <property type="term" value="P:DNA-templated transcription elongation"/>
    <property type="evidence" value="ECO:0007669"/>
    <property type="project" value="TreeGrafter"/>
</dbReference>
<evidence type="ECO:0000256" key="4">
    <source>
        <dbReference type="ARBA" id="ARBA00023125"/>
    </source>
</evidence>
<evidence type="ECO:0000256" key="7">
    <source>
        <dbReference type="ARBA" id="ARBA00030776"/>
    </source>
</evidence>
<dbReference type="SUPFAM" id="SSF54534">
    <property type="entry name" value="FKBP-like"/>
    <property type="match status" value="1"/>
</dbReference>
<dbReference type="InterPro" id="IPR001437">
    <property type="entry name" value="Tscrpt_elong_fac_GreA/B_C"/>
</dbReference>